<evidence type="ECO:0000313" key="2">
    <source>
        <dbReference type="Proteomes" id="UP001320154"/>
    </source>
</evidence>
<proteinExistence type="predicted"/>
<keyword evidence="2" id="KW-1185">Reference proteome</keyword>
<gene>
    <name evidence="1" type="ORF">HOP60_19920</name>
</gene>
<protein>
    <submittedName>
        <fullName evidence="1">Uncharacterized protein</fullName>
    </submittedName>
</protein>
<evidence type="ECO:0000313" key="1">
    <source>
        <dbReference type="EMBL" id="MCE8048984.1"/>
    </source>
</evidence>
<accession>A0ABS9BAT0</accession>
<dbReference type="EMBL" id="JABFTQ010000017">
    <property type="protein sequence ID" value="MCE8048984.1"/>
    <property type="molecule type" value="Genomic_DNA"/>
</dbReference>
<name>A0ABS9BAT0_9GAMM</name>
<sequence>MIANESWLAAKRFGDAMIAKKERGKIERHLSAALTHACEQAKPLLPGFCVLAPAVPIVMAGHNLRPSSASLCALLCARQEFGGD</sequence>
<comment type="caution">
    <text evidence="1">The sequence shown here is derived from an EMBL/GenBank/DDBJ whole genome shotgun (WGS) entry which is preliminary data.</text>
</comment>
<dbReference type="RefSeq" id="WP_234251492.1">
    <property type="nucleotide sequence ID" value="NZ_JABFTQ010000017.1"/>
</dbReference>
<reference evidence="1 2" key="1">
    <citation type="journal article" date="2021" name="Front. Microbiol.">
        <title>Aerobic Denitrification and Heterotrophic Sulfur Oxidation in the Genus Halomonas Revealed by Six Novel Species Characterizations and Genome-Based Analysis.</title>
        <authorList>
            <person name="Wang L."/>
            <person name="Shao Z."/>
        </authorList>
    </citation>
    <scope>NUCLEOTIDE SEQUENCE [LARGE SCALE GENOMIC DNA]</scope>
    <source>
        <strain evidence="1 2">MCCC 1A05748</strain>
    </source>
</reference>
<organism evidence="1 2">
    <name type="scientific">Billgrantia desiderata</name>
    <dbReference type="NCBI Taxonomy" id="52021"/>
    <lineage>
        <taxon>Bacteria</taxon>
        <taxon>Pseudomonadati</taxon>
        <taxon>Pseudomonadota</taxon>
        <taxon>Gammaproteobacteria</taxon>
        <taxon>Oceanospirillales</taxon>
        <taxon>Halomonadaceae</taxon>
        <taxon>Billgrantia</taxon>
    </lineage>
</organism>
<dbReference type="Proteomes" id="UP001320154">
    <property type="component" value="Unassembled WGS sequence"/>
</dbReference>